<dbReference type="EMBL" id="OIVN01004035">
    <property type="protein sequence ID" value="SPD15074.1"/>
    <property type="molecule type" value="Genomic_DNA"/>
</dbReference>
<accession>A0A2N9HTN4</accession>
<comment type="similarity">
    <text evidence="1">Belongs to the OBAP family.</text>
</comment>
<gene>
    <name evidence="2" type="ORF">FSB_LOCUS42956</name>
</gene>
<evidence type="ECO:0000313" key="2">
    <source>
        <dbReference type="EMBL" id="SPD15074.1"/>
    </source>
</evidence>
<dbReference type="InterPro" id="IPR010686">
    <property type="entry name" value="OBAP-like"/>
</dbReference>
<dbReference type="AlphaFoldDB" id="A0A2N9HTN4"/>
<sequence length="127" mass="14502">MPGVPGPIERQDMEKVVIERMTCKVFHFWQDVGKVFHFWQVDKGDNLPLGLPQVMMAFTRDGQLYERTCVESRYGISVSKERENRAYMSGPTHGIQPLANGGGKGLKTELREIDCKPQIPYPESLFE</sequence>
<proteinExistence type="inferred from homology"/>
<name>A0A2N9HTN4_FAGSY</name>
<dbReference type="PANTHER" id="PTHR31360">
    <property type="match status" value="1"/>
</dbReference>
<dbReference type="Pfam" id="PF06884">
    <property type="entry name" value="DUF1264"/>
    <property type="match status" value="1"/>
</dbReference>
<reference evidence="2" key="1">
    <citation type="submission" date="2018-02" db="EMBL/GenBank/DDBJ databases">
        <authorList>
            <person name="Cohen D.B."/>
            <person name="Kent A.D."/>
        </authorList>
    </citation>
    <scope>NUCLEOTIDE SEQUENCE</scope>
</reference>
<organism evidence="2">
    <name type="scientific">Fagus sylvatica</name>
    <name type="common">Beechnut</name>
    <dbReference type="NCBI Taxonomy" id="28930"/>
    <lineage>
        <taxon>Eukaryota</taxon>
        <taxon>Viridiplantae</taxon>
        <taxon>Streptophyta</taxon>
        <taxon>Embryophyta</taxon>
        <taxon>Tracheophyta</taxon>
        <taxon>Spermatophyta</taxon>
        <taxon>Magnoliopsida</taxon>
        <taxon>eudicotyledons</taxon>
        <taxon>Gunneridae</taxon>
        <taxon>Pentapetalae</taxon>
        <taxon>rosids</taxon>
        <taxon>fabids</taxon>
        <taxon>Fagales</taxon>
        <taxon>Fagaceae</taxon>
        <taxon>Fagus</taxon>
    </lineage>
</organism>
<dbReference type="PANTHER" id="PTHR31360:SF0">
    <property type="entry name" value="OIL BODY-ASSOCIATED PROTEIN 1B"/>
    <property type="match status" value="1"/>
</dbReference>
<protein>
    <submittedName>
        <fullName evidence="2">Uncharacterized protein</fullName>
    </submittedName>
</protein>
<evidence type="ECO:0000256" key="1">
    <source>
        <dbReference type="ARBA" id="ARBA00009740"/>
    </source>
</evidence>